<evidence type="ECO:0000313" key="2">
    <source>
        <dbReference type="Proteomes" id="UP001600888"/>
    </source>
</evidence>
<proteinExistence type="predicted"/>
<name>A0ABR4DSN4_9PEZI</name>
<dbReference type="EMBL" id="JBAWTH010000188">
    <property type="protein sequence ID" value="KAL2273395.1"/>
    <property type="molecule type" value="Genomic_DNA"/>
</dbReference>
<accession>A0ABR4DSN4</accession>
<keyword evidence="2" id="KW-1185">Reference proteome</keyword>
<protein>
    <submittedName>
        <fullName evidence="1">Uncharacterized protein</fullName>
    </submittedName>
</protein>
<comment type="caution">
    <text evidence="1">The sequence shown here is derived from an EMBL/GenBank/DDBJ whole genome shotgun (WGS) entry which is preliminary data.</text>
</comment>
<dbReference type="Proteomes" id="UP001600888">
    <property type="component" value="Unassembled WGS sequence"/>
</dbReference>
<reference evidence="1 2" key="1">
    <citation type="submission" date="2024-03" db="EMBL/GenBank/DDBJ databases">
        <title>A high-quality draft genome sequence of Diaporthe vaccinii, a causative agent of upright dieback and viscid rot disease in cranberry plants.</title>
        <authorList>
            <person name="Sarrasin M."/>
            <person name="Lang B.F."/>
            <person name="Burger G."/>
        </authorList>
    </citation>
    <scope>NUCLEOTIDE SEQUENCE [LARGE SCALE GENOMIC DNA]</scope>
    <source>
        <strain evidence="1 2">IS7</strain>
    </source>
</reference>
<organism evidence="1 2">
    <name type="scientific">Diaporthe vaccinii</name>
    <dbReference type="NCBI Taxonomy" id="105482"/>
    <lineage>
        <taxon>Eukaryota</taxon>
        <taxon>Fungi</taxon>
        <taxon>Dikarya</taxon>
        <taxon>Ascomycota</taxon>
        <taxon>Pezizomycotina</taxon>
        <taxon>Sordariomycetes</taxon>
        <taxon>Sordariomycetidae</taxon>
        <taxon>Diaporthales</taxon>
        <taxon>Diaporthaceae</taxon>
        <taxon>Diaporthe</taxon>
        <taxon>Diaporthe eres species complex</taxon>
    </lineage>
</organism>
<evidence type="ECO:0000313" key="1">
    <source>
        <dbReference type="EMBL" id="KAL2273395.1"/>
    </source>
</evidence>
<gene>
    <name evidence="1" type="ORF">FJTKL_04566</name>
</gene>
<sequence length="312" mass="36144">MQPVGRDLIDHVATDEALKFVMADYSASTDEQRNQVQEYRVATFKKVQELVGKDNPTFEDIVECDQVRQKLWARDGLRLFLAVLYRDDNASPWNSAFDHKFETAKSLVDWRLEDYGTIEDVLMKTRFGVTRLGNGGEVLSLFGNPRIVRIRLASKVNRATWQGGPFTIRNPRCFSYNEMTRKTMRVRADGTTIVSDLSSGGVEDKIVYYLIAVVRLRKPGENGDYARLYDIESRNILPTGNQAHLDTFNNKLWSLSHLDHDHMLYYARADDRTMKYIRHGVEIGDQDSDHDSRGERQMEGLWQKRFLLRHMT</sequence>